<dbReference type="Pfam" id="PF01740">
    <property type="entry name" value="STAS"/>
    <property type="match status" value="1"/>
</dbReference>
<dbReference type="PANTHER" id="PTHR33495">
    <property type="entry name" value="ANTI-SIGMA FACTOR ANTAGONIST TM_1081-RELATED-RELATED"/>
    <property type="match status" value="1"/>
</dbReference>
<evidence type="ECO:0000313" key="5">
    <source>
        <dbReference type="Proteomes" id="UP001058003"/>
    </source>
</evidence>
<dbReference type="PANTHER" id="PTHR33495:SF2">
    <property type="entry name" value="ANTI-SIGMA FACTOR ANTAGONIST TM_1081-RELATED"/>
    <property type="match status" value="1"/>
</dbReference>
<dbReference type="Proteomes" id="UP001058003">
    <property type="component" value="Chromosome"/>
</dbReference>
<dbReference type="Gene3D" id="3.30.750.24">
    <property type="entry name" value="STAS domain"/>
    <property type="match status" value="1"/>
</dbReference>
<keyword evidence="5" id="KW-1185">Reference proteome</keyword>
<dbReference type="InterPro" id="IPR003658">
    <property type="entry name" value="Anti-sigma_ant"/>
</dbReference>
<proteinExistence type="inferred from homology"/>
<name>A0A9Q9IQX1_9ACTN</name>
<comment type="similarity">
    <text evidence="1 2">Belongs to the anti-sigma-factor antagonist family.</text>
</comment>
<dbReference type="KEGG" id="daur:Daura_15145"/>
<protein>
    <recommendedName>
        <fullName evidence="2">Anti-sigma factor antagonist</fullName>
    </recommendedName>
</protein>
<evidence type="ECO:0000256" key="1">
    <source>
        <dbReference type="ARBA" id="ARBA00009013"/>
    </source>
</evidence>
<dbReference type="InterPro" id="IPR036513">
    <property type="entry name" value="STAS_dom_sf"/>
</dbReference>
<dbReference type="GO" id="GO:0043856">
    <property type="term" value="F:anti-sigma factor antagonist activity"/>
    <property type="evidence" value="ECO:0007669"/>
    <property type="project" value="InterPro"/>
</dbReference>
<feature type="domain" description="STAS" evidence="3">
    <location>
        <begin position="1"/>
        <end position="110"/>
    </location>
</feature>
<dbReference type="CDD" id="cd07043">
    <property type="entry name" value="STAS_anti-anti-sigma_factors"/>
    <property type="match status" value="1"/>
</dbReference>
<dbReference type="InterPro" id="IPR002645">
    <property type="entry name" value="STAS_dom"/>
</dbReference>
<reference evidence="4" key="1">
    <citation type="submission" date="2021-04" db="EMBL/GenBank/DDBJ databases">
        <title>Dactylosporangium aurantiacum NRRL B-8018 full assembly.</title>
        <authorList>
            <person name="Hartkoorn R.C."/>
            <person name="Beaudoing E."/>
            <person name="Hot D."/>
        </authorList>
    </citation>
    <scope>NUCLEOTIDE SEQUENCE</scope>
    <source>
        <strain evidence="4">NRRL B-8018</strain>
    </source>
</reference>
<dbReference type="SUPFAM" id="SSF52091">
    <property type="entry name" value="SpoIIaa-like"/>
    <property type="match status" value="1"/>
</dbReference>
<dbReference type="OrthoDB" id="9793697at2"/>
<gene>
    <name evidence="4" type="ORF">Daura_15145</name>
</gene>
<dbReference type="AlphaFoldDB" id="A0A9Q9IQX1"/>
<dbReference type="EMBL" id="CP073767">
    <property type="protein sequence ID" value="UWZ57373.1"/>
    <property type="molecule type" value="Genomic_DNA"/>
</dbReference>
<evidence type="ECO:0000259" key="3">
    <source>
        <dbReference type="PROSITE" id="PS50801"/>
    </source>
</evidence>
<evidence type="ECO:0000313" key="4">
    <source>
        <dbReference type="EMBL" id="UWZ57373.1"/>
    </source>
</evidence>
<dbReference type="PROSITE" id="PS50801">
    <property type="entry name" value="STAS"/>
    <property type="match status" value="1"/>
</dbReference>
<dbReference type="RefSeq" id="WP_033360258.1">
    <property type="nucleotide sequence ID" value="NZ_CP073767.1"/>
</dbReference>
<organism evidence="4 5">
    <name type="scientific">Dactylosporangium aurantiacum</name>
    <dbReference type="NCBI Taxonomy" id="35754"/>
    <lineage>
        <taxon>Bacteria</taxon>
        <taxon>Bacillati</taxon>
        <taxon>Actinomycetota</taxon>
        <taxon>Actinomycetes</taxon>
        <taxon>Micromonosporales</taxon>
        <taxon>Micromonosporaceae</taxon>
        <taxon>Dactylosporangium</taxon>
    </lineage>
</organism>
<dbReference type="NCBIfam" id="TIGR00377">
    <property type="entry name" value="ant_ant_sig"/>
    <property type="match status" value="1"/>
</dbReference>
<evidence type="ECO:0000256" key="2">
    <source>
        <dbReference type="RuleBase" id="RU003749"/>
    </source>
</evidence>
<sequence length="111" mass="11638">MAFSISAFSGHSVVRADGELDVSTAPQLRQTITTALDEGDGKVIIDLTAVTFMDSTTLGVLIGAHNRVRELGGALGLVCPDDRVRRVFSITGLDKVFTLHDTVPDAAAALA</sequence>
<accession>A0A9Q9IQX1</accession>